<accession>A0A183EPQ9</accession>
<feature type="compositionally biased region" description="Basic and acidic residues" evidence="1">
    <location>
        <begin position="107"/>
        <end position="130"/>
    </location>
</feature>
<dbReference type="AlphaFoldDB" id="A0A183EPQ9"/>
<name>A0A183EPQ9_9BILA</name>
<gene>
    <name evidence="2" type="ORF">GPUH_LOCUS22954</name>
</gene>
<dbReference type="Proteomes" id="UP000271098">
    <property type="component" value="Unassembled WGS sequence"/>
</dbReference>
<dbReference type="WBParaSite" id="GPUH_0002297801-mRNA-1">
    <property type="protein sequence ID" value="GPUH_0002297801-mRNA-1"/>
    <property type="gene ID" value="GPUH_0002297801"/>
</dbReference>
<evidence type="ECO:0000313" key="3">
    <source>
        <dbReference type="Proteomes" id="UP000271098"/>
    </source>
</evidence>
<protein>
    <submittedName>
        <fullName evidence="4">Mediator complex subunit 9</fullName>
    </submittedName>
</protein>
<feature type="compositionally biased region" description="Basic and acidic residues" evidence="1">
    <location>
        <begin position="74"/>
        <end position="97"/>
    </location>
</feature>
<evidence type="ECO:0000256" key="1">
    <source>
        <dbReference type="SAM" id="MobiDB-lite"/>
    </source>
</evidence>
<organism evidence="4">
    <name type="scientific">Gongylonema pulchrum</name>
    <dbReference type="NCBI Taxonomy" id="637853"/>
    <lineage>
        <taxon>Eukaryota</taxon>
        <taxon>Metazoa</taxon>
        <taxon>Ecdysozoa</taxon>
        <taxon>Nematoda</taxon>
        <taxon>Chromadorea</taxon>
        <taxon>Rhabditida</taxon>
        <taxon>Spirurina</taxon>
        <taxon>Spiruromorpha</taxon>
        <taxon>Spiruroidea</taxon>
        <taxon>Gongylonematidae</taxon>
        <taxon>Gongylonema</taxon>
    </lineage>
</organism>
<keyword evidence="3" id="KW-1185">Reference proteome</keyword>
<sequence length="130" mass="14686">MDNNTKLQADLQRYVYQLRIDASILVVELSDPTISKNAFERTLLMEERTRYMHEMREIKGRVNRISPLVLADMKDYGKTNNGDKDTGSETKTKGDEKSGDDDSEGIPEEKGTPEEKVLAAEDKGSTSEEK</sequence>
<dbReference type="EMBL" id="UYRT01096395">
    <property type="protein sequence ID" value="VDN40770.1"/>
    <property type="molecule type" value="Genomic_DNA"/>
</dbReference>
<reference evidence="2 3" key="2">
    <citation type="submission" date="2018-11" db="EMBL/GenBank/DDBJ databases">
        <authorList>
            <consortium name="Pathogen Informatics"/>
        </authorList>
    </citation>
    <scope>NUCLEOTIDE SEQUENCE [LARGE SCALE GENOMIC DNA]</scope>
</reference>
<evidence type="ECO:0000313" key="4">
    <source>
        <dbReference type="WBParaSite" id="GPUH_0002297801-mRNA-1"/>
    </source>
</evidence>
<reference evidence="4" key="1">
    <citation type="submission" date="2016-06" db="UniProtKB">
        <authorList>
            <consortium name="WormBaseParasite"/>
        </authorList>
    </citation>
    <scope>IDENTIFICATION</scope>
</reference>
<dbReference type="OrthoDB" id="2020542at2759"/>
<proteinExistence type="predicted"/>
<evidence type="ECO:0000313" key="2">
    <source>
        <dbReference type="EMBL" id="VDN40770.1"/>
    </source>
</evidence>
<feature type="region of interest" description="Disordered" evidence="1">
    <location>
        <begin position="74"/>
        <end position="130"/>
    </location>
</feature>